<keyword evidence="1" id="KW-0732">Signal</keyword>
<evidence type="ECO:0000313" key="3">
    <source>
        <dbReference type="Proteomes" id="UP000266385"/>
    </source>
</evidence>
<evidence type="ECO:0000256" key="1">
    <source>
        <dbReference type="SAM" id="SignalP"/>
    </source>
</evidence>
<gene>
    <name evidence="2" type="ORF">D1223_03815</name>
</gene>
<feature type="signal peptide" evidence="1">
    <location>
        <begin position="1"/>
        <end position="25"/>
    </location>
</feature>
<sequence length="149" mass="15916">MKPSIHHVFAGLTAATLGAGAMALAAHSNPTPGATLAKQFTAQDRAVFTHGFHTADGLCEVGYSQRDLCFESSPLESRIVKGEPFPNDMYPLALEWRAALAMPQKADHLKTIRIGQTVALVDRETGVVTDMIRLGETVQAVSEQNSLAG</sequence>
<evidence type="ECO:0000313" key="2">
    <source>
        <dbReference type="EMBL" id="RIJ32981.1"/>
    </source>
</evidence>
<organism evidence="2 3">
    <name type="scientific">Henriciella mobilis</name>
    <dbReference type="NCBI Taxonomy" id="2305467"/>
    <lineage>
        <taxon>Bacteria</taxon>
        <taxon>Pseudomonadati</taxon>
        <taxon>Pseudomonadota</taxon>
        <taxon>Alphaproteobacteria</taxon>
        <taxon>Hyphomonadales</taxon>
        <taxon>Hyphomonadaceae</taxon>
        <taxon>Henriciella</taxon>
    </lineage>
</organism>
<dbReference type="OrthoDB" id="7619245at2"/>
<dbReference type="AlphaFoldDB" id="A0A399RQ77"/>
<accession>A0A399RQ77</accession>
<dbReference type="Proteomes" id="UP000266385">
    <property type="component" value="Unassembled WGS sequence"/>
</dbReference>
<keyword evidence="3" id="KW-1185">Reference proteome</keyword>
<dbReference type="EMBL" id="QWFX01000005">
    <property type="protein sequence ID" value="RIJ32981.1"/>
    <property type="molecule type" value="Genomic_DNA"/>
</dbReference>
<reference evidence="2 3" key="1">
    <citation type="submission" date="2018-08" db="EMBL/GenBank/DDBJ databases">
        <title>Henriciella mobilis sp. nov., isolated from seawater.</title>
        <authorList>
            <person name="Cheng H."/>
            <person name="Wu Y.-H."/>
            <person name="Xu X.-W."/>
            <person name="Guo L.-L."/>
        </authorList>
    </citation>
    <scope>NUCLEOTIDE SEQUENCE [LARGE SCALE GENOMIC DNA]</scope>
    <source>
        <strain evidence="2 3">JN25</strain>
    </source>
</reference>
<protein>
    <submittedName>
        <fullName evidence="2">Uncharacterized protein</fullName>
    </submittedName>
</protein>
<name>A0A399RQ77_9PROT</name>
<proteinExistence type="predicted"/>
<comment type="caution">
    <text evidence="2">The sequence shown here is derived from an EMBL/GenBank/DDBJ whole genome shotgun (WGS) entry which is preliminary data.</text>
</comment>
<feature type="chain" id="PRO_5017214321" evidence="1">
    <location>
        <begin position="26"/>
        <end position="149"/>
    </location>
</feature>
<dbReference type="RefSeq" id="WP_119375061.1">
    <property type="nucleotide sequence ID" value="NZ_QWFX01000005.1"/>
</dbReference>